<dbReference type="InterPro" id="IPR001965">
    <property type="entry name" value="Znf_PHD"/>
</dbReference>
<feature type="domain" description="MADS-box" evidence="10">
    <location>
        <begin position="6"/>
        <end position="55"/>
    </location>
</feature>
<dbReference type="Pfam" id="PF00319">
    <property type="entry name" value="SRF-TF"/>
    <property type="match status" value="1"/>
</dbReference>
<dbReference type="GO" id="GO:0046983">
    <property type="term" value="F:protein dimerization activity"/>
    <property type="evidence" value="ECO:0007669"/>
    <property type="project" value="InterPro"/>
</dbReference>
<feature type="region of interest" description="Disordered" evidence="9">
    <location>
        <begin position="1"/>
        <end position="22"/>
    </location>
</feature>
<organism evidence="11 12">
    <name type="scientific">Clytia hemisphaerica</name>
    <dbReference type="NCBI Taxonomy" id="252671"/>
    <lineage>
        <taxon>Eukaryota</taxon>
        <taxon>Metazoa</taxon>
        <taxon>Cnidaria</taxon>
        <taxon>Hydrozoa</taxon>
        <taxon>Hydroidolina</taxon>
        <taxon>Leptothecata</taxon>
        <taxon>Obeliida</taxon>
        <taxon>Clytiidae</taxon>
        <taxon>Clytia</taxon>
    </lineage>
</organism>
<dbReference type="AlphaFoldDB" id="A0A7M5V9K8"/>
<keyword evidence="2" id="KW-0479">Metal-binding</keyword>
<dbReference type="InterPro" id="IPR036879">
    <property type="entry name" value="TF_MADSbox_sf"/>
</dbReference>
<dbReference type="Gene3D" id="3.40.1810.10">
    <property type="entry name" value="Transcription factor, MADS-box"/>
    <property type="match status" value="1"/>
</dbReference>
<dbReference type="GO" id="GO:0008270">
    <property type="term" value="F:zinc ion binding"/>
    <property type="evidence" value="ECO:0007669"/>
    <property type="project" value="UniProtKB-KW"/>
</dbReference>
<accession>A0A7M5V9K8</accession>
<evidence type="ECO:0000256" key="3">
    <source>
        <dbReference type="ARBA" id="ARBA00022771"/>
    </source>
</evidence>
<dbReference type="InterPro" id="IPR002100">
    <property type="entry name" value="TF_MADSbox"/>
</dbReference>
<dbReference type="GO" id="GO:0003677">
    <property type="term" value="F:DNA binding"/>
    <property type="evidence" value="ECO:0007669"/>
    <property type="project" value="UniProtKB-KW"/>
</dbReference>
<keyword evidence="8" id="KW-0539">Nucleus</keyword>
<evidence type="ECO:0000256" key="8">
    <source>
        <dbReference type="ARBA" id="ARBA00023242"/>
    </source>
</evidence>
<evidence type="ECO:0000256" key="1">
    <source>
        <dbReference type="ARBA" id="ARBA00004123"/>
    </source>
</evidence>
<keyword evidence="3" id="KW-0863">Zinc-finger</keyword>
<proteinExistence type="predicted"/>
<evidence type="ECO:0000256" key="9">
    <source>
        <dbReference type="SAM" id="MobiDB-lite"/>
    </source>
</evidence>
<evidence type="ECO:0000313" key="12">
    <source>
        <dbReference type="Proteomes" id="UP000594262"/>
    </source>
</evidence>
<dbReference type="GO" id="GO:0005634">
    <property type="term" value="C:nucleus"/>
    <property type="evidence" value="ECO:0007669"/>
    <property type="project" value="UniProtKB-SubCell"/>
</dbReference>
<evidence type="ECO:0000313" key="11">
    <source>
        <dbReference type="EnsemblMetazoa" id="CLYHEMP012126.2"/>
    </source>
</evidence>
<keyword evidence="5" id="KW-0805">Transcription regulation</keyword>
<keyword evidence="12" id="KW-1185">Reference proteome</keyword>
<protein>
    <recommendedName>
        <fullName evidence="10">MADS-box domain-containing protein</fullName>
    </recommendedName>
</protein>
<dbReference type="Proteomes" id="UP000594262">
    <property type="component" value="Unplaced"/>
</dbReference>
<keyword evidence="7" id="KW-0804">Transcription</keyword>
<dbReference type="EnsemblMetazoa" id="CLYHEMT012126.2">
    <property type="protein sequence ID" value="CLYHEMP012126.2"/>
    <property type="gene ID" value="CLYHEMG012126"/>
</dbReference>
<name>A0A7M5V9K8_9CNID</name>
<feature type="compositionally biased region" description="Basic residues" evidence="9">
    <location>
        <begin position="1"/>
        <end position="10"/>
    </location>
</feature>
<keyword evidence="4" id="KW-0862">Zinc</keyword>
<reference evidence="11" key="1">
    <citation type="submission" date="2021-01" db="UniProtKB">
        <authorList>
            <consortium name="EnsemblMetazoa"/>
        </authorList>
    </citation>
    <scope>IDENTIFICATION</scope>
</reference>
<dbReference type="SUPFAM" id="SSF55455">
    <property type="entry name" value="SRF-like"/>
    <property type="match status" value="1"/>
</dbReference>
<evidence type="ECO:0000259" key="10">
    <source>
        <dbReference type="PROSITE" id="PS50066"/>
    </source>
</evidence>
<comment type="subcellular location">
    <subcellularLocation>
        <location evidence="1">Nucleus</location>
    </subcellularLocation>
</comment>
<dbReference type="PROSITE" id="PS50066">
    <property type="entry name" value="MADS_BOX_2"/>
    <property type="match status" value="1"/>
</dbReference>
<evidence type="ECO:0000256" key="2">
    <source>
        <dbReference type="ARBA" id="ARBA00022723"/>
    </source>
</evidence>
<keyword evidence="6" id="KW-0238">DNA-binding</keyword>
<sequence>MTPPNHHKGPIRIQYETEPKRRGTAYAKRSATLKQKAHELNVITGAKVRLLINSNDSNDEKSYGMPVTAVMGTQTEFSSSIASVPQSIFGTPSAHPLLTRKDKETTPTATVVEEKCWFSQKVKNLPGIKRKRLDLEKEGQPESKRNTLKCLICNALPKSEKDKQLRKDHGVKARVLTCGFKDCGKRVHGVCAGIEVKAKVKLPYYLCPEHKSSSNEIDTDI</sequence>
<evidence type="ECO:0000256" key="6">
    <source>
        <dbReference type="ARBA" id="ARBA00023125"/>
    </source>
</evidence>
<evidence type="ECO:0000256" key="4">
    <source>
        <dbReference type="ARBA" id="ARBA00022833"/>
    </source>
</evidence>
<dbReference type="SMART" id="SM00249">
    <property type="entry name" value="PHD"/>
    <property type="match status" value="1"/>
</dbReference>
<dbReference type="SUPFAM" id="SSF57903">
    <property type="entry name" value="FYVE/PHD zinc finger"/>
    <property type="match status" value="1"/>
</dbReference>
<evidence type="ECO:0000256" key="7">
    <source>
        <dbReference type="ARBA" id="ARBA00023163"/>
    </source>
</evidence>
<evidence type="ECO:0000256" key="5">
    <source>
        <dbReference type="ARBA" id="ARBA00023015"/>
    </source>
</evidence>
<dbReference type="InterPro" id="IPR011011">
    <property type="entry name" value="Znf_FYVE_PHD"/>
</dbReference>